<proteinExistence type="predicted"/>
<dbReference type="AlphaFoldDB" id="A0A379IP83"/>
<evidence type="ECO:0000313" key="1">
    <source>
        <dbReference type="EMBL" id="SUD38012.1"/>
    </source>
</evidence>
<accession>A0A379IP83</accession>
<organism evidence="1 2">
    <name type="scientific">Ectopseudomonas mendocina</name>
    <name type="common">Pseudomonas mendocina</name>
    <dbReference type="NCBI Taxonomy" id="300"/>
    <lineage>
        <taxon>Bacteria</taxon>
        <taxon>Pseudomonadati</taxon>
        <taxon>Pseudomonadota</taxon>
        <taxon>Gammaproteobacteria</taxon>
        <taxon>Pseudomonadales</taxon>
        <taxon>Pseudomonadaceae</taxon>
        <taxon>Ectopseudomonas</taxon>
    </lineage>
</organism>
<dbReference type="Gene3D" id="3.30.2310.20">
    <property type="entry name" value="RelE-like"/>
    <property type="match status" value="1"/>
</dbReference>
<evidence type="ECO:0000313" key="2">
    <source>
        <dbReference type="Proteomes" id="UP000254260"/>
    </source>
</evidence>
<dbReference type="Proteomes" id="UP000254260">
    <property type="component" value="Unassembled WGS sequence"/>
</dbReference>
<protein>
    <submittedName>
        <fullName evidence="1">Uncharacterized protein</fullName>
    </submittedName>
</protein>
<gene>
    <name evidence="1" type="ORF">NCTC10899_00778</name>
</gene>
<name>A0A379IP83_ECTME</name>
<dbReference type="InterPro" id="IPR035093">
    <property type="entry name" value="RelE/ParE_toxin_dom_sf"/>
</dbReference>
<reference evidence="1 2" key="1">
    <citation type="submission" date="2018-06" db="EMBL/GenBank/DDBJ databases">
        <authorList>
            <consortium name="Pathogen Informatics"/>
            <person name="Doyle S."/>
        </authorList>
    </citation>
    <scope>NUCLEOTIDE SEQUENCE [LARGE SCALE GENOMIC DNA]</scope>
    <source>
        <strain evidence="1 2">NCTC10899</strain>
    </source>
</reference>
<sequence length="100" mass="11955">MRVLITEQFNKSVIKLNDTDRQKVFSVFSRMEKMSKQEIFESRQLIKLTASEEKIYVIRNKDVRIFCTFEPEDSQEDMIFLDVVRKSSKNLKIPFNLTSR</sequence>
<dbReference type="EMBL" id="UGUU01000001">
    <property type="protein sequence ID" value="SUD38012.1"/>
    <property type="molecule type" value="Genomic_DNA"/>
</dbReference>